<reference evidence="1 2" key="1">
    <citation type="journal article" date="2011" name="Stand. Genomic Sci.">
        <title>Complete genome sequence of the gliding, heparinolytic Pedobacter saltans type strain (113).</title>
        <authorList>
            <person name="Liolios K."/>
            <person name="Sikorski J."/>
            <person name="Lu M."/>
            <person name="Nolan M."/>
            <person name="Lapidus A."/>
            <person name="Lucas S."/>
            <person name="Hammon N."/>
            <person name="Deshpande S."/>
            <person name="Cheng J.F."/>
            <person name="Tapia R."/>
            <person name="Han C."/>
            <person name="Goodwin L."/>
            <person name="Pitluck S."/>
            <person name="Huntemann M."/>
            <person name="Ivanova N."/>
            <person name="Pagani I."/>
            <person name="Mavromatis K."/>
            <person name="Ovchinikova G."/>
            <person name="Pati A."/>
            <person name="Chen A."/>
            <person name="Palaniappan K."/>
            <person name="Land M."/>
            <person name="Hauser L."/>
            <person name="Brambilla E.M."/>
            <person name="Kotsyurbenko O."/>
            <person name="Rohde M."/>
            <person name="Tindall B.J."/>
            <person name="Abt B."/>
            <person name="Goker M."/>
            <person name="Detter J.C."/>
            <person name="Woyke T."/>
            <person name="Bristow J."/>
            <person name="Eisen J.A."/>
            <person name="Markowitz V."/>
            <person name="Hugenholtz P."/>
            <person name="Klenk H.P."/>
            <person name="Kyrpides N.C."/>
        </authorList>
    </citation>
    <scope>NUCLEOTIDE SEQUENCE [LARGE SCALE GENOMIC DNA]</scope>
    <source>
        <strain evidence="2">ATCC 51119 / DSM 12145 / JCM 21818 / LMG 10337 / NBRC 100064 / NCIMB 13643</strain>
    </source>
</reference>
<keyword evidence="2" id="KW-1185">Reference proteome</keyword>
<evidence type="ECO:0000313" key="1">
    <source>
        <dbReference type="EMBL" id="ADY53177.1"/>
    </source>
</evidence>
<dbReference type="SUPFAM" id="SSF49299">
    <property type="entry name" value="PKD domain"/>
    <property type="match status" value="1"/>
</dbReference>
<evidence type="ECO:0008006" key="3">
    <source>
        <dbReference type="Google" id="ProtNLM"/>
    </source>
</evidence>
<dbReference type="RefSeq" id="WP_013633662.1">
    <property type="nucleotide sequence ID" value="NC_015177.1"/>
</dbReference>
<dbReference type="eggNOG" id="COG3291">
    <property type="taxonomic scope" value="Bacteria"/>
</dbReference>
<dbReference type="PROSITE" id="PS51257">
    <property type="entry name" value="PROKAR_LIPOPROTEIN"/>
    <property type="match status" value="1"/>
</dbReference>
<dbReference type="STRING" id="762903.Pedsa_2635"/>
<evidence type="ECO:0000313" key="2">
    <source>
        <dbReference type="Proteomes" id="UP000000310"/>
    </source>
</evidence>
<dbReference type="OrthoDB" id="5381604at2"/>
<reference evidence="2" key="2">
    <citation type="submission" date="2011-02" db="EMBL/GenBank/DDBJ databases">
        <title>The complete genome of Pedobacter saltans DSM 12145.</title>
        <authorList>
            <consortium name="US DOE Joint Genome Institute (JGI-PGF)"/>
            <person name="Lucas S."/>
            <person name="Copeland A."/>
            <person name="Lapidus A."/>
            <person name="Bruce D."/>
            <person name="Goodwin L."/>
            <person name="Pitluck S."/>
            <person name="Kyrpides N."/>
            <person name="Mavromatis K."/>
            <person name="Pagani I."/>
            <person name="Ivanova N."/>
            <person name="Ovchinnikova G."/>
            <person name="Lu M."/>
            <person name="Detter J.C."/>
            <person name="Han C."/>
            <person name="Land M."/>
            <person name="Hauser L."/>
            <person name="Markowitz V."/>
            <person name="Cheng J.-F."/>
            <person name="Hugenholtz P."/>
            <person name="Woyke T."/>
            <person name="Wu D."/>
            <person name="Tindall B."/>
            <person name="Pomrenke H.G."/>
            <person name="Brambilla E."/>
            <person name="Klenk H.-P."/>
            <person name="Eisen J.A."/>
        </authorList>
    </citation>
    <scope>NUCLEOTIDE SEQUENCE [LARGE SCALE GENOMIC DNA]</scope>
    <source>
        <strain evidence="2">ATCC 51119 / DSM 12145 / JCM 21818 / LMG 10337 / NBRC 100064 / NCIMB 13643</strain>
    </source>
</reference>
<gene>
    <name evidence="1" type="ordered locus">Pedsa_2635</name>
</gene>
<proteinExistence type="predicted"/>
<dbReference type="HOGENOM" id="CLU_914885_0_0_10"/>
<dbReference type="InterPro" id="IPR035986">
    <property type="entry name" value="PKD_dom_sf"/>
</dbReference>
<accession>F0S663</accession>
<dbReference type="KEGG" id="psn:Pedsa_2635"/>
<organism evidence="1 2">
    <name type="scientific">Pseudopedobacter saltans (strain ATCC 51119 / DSM 12145 / JCM 21818 / CCUG 39354 / LMG 10337 / NBRC 100064 / NCIMB 13643)</name>
    <name type="common">Pedobacter saltans</name>
    <dbReference type="NCBI Taxonomy" id="762903"/>
    <lineage>
        <taxon>Bacteria</taxon>
        <taxon>Pseudomonadati</taxon>
        <taxon>Bacteroidota</taxon>
        <taxon>Sphingobacteriia</taxon>
        <taxon>Sphingobacteriales</taxon>
        <taxon>Sphingobacteriaceae</taxon>
        <taxon>Pseudopedobacter</taxon>
    </lineage>
</organism>
<dbReference type="AlphaFoldDB" id="F0S663"/>
<name>F0S663_PSESL</name>
<dbReference type="Proteomes" id="UP000000310">
    <property type="component" value="Chromosome"/>
</dbReference>
<sequence>MKNIFLIMAIVLFSASACKKSISLEDPIAEEDINIIVQETETPNVYRFINGQIGNTAKAKWNLGNSEEAVGDTVIGKYPFKGNYTVKLSVFNGIKIVDKSIQISFKNDNLDLDPVYGFLTGGPNATNGKTWVLDSLIDGHVKLVNNGSTTPWNKLAKTNKGVYDDELTFKLAGKECLYKNNGNSYCHGGTIDGVTQFRLKELNANWGTVTSSTADGGDLMINYTPKDAVQHWEMEIRGGKHYLQLKGGAFFFFYRGISNVIEYEINSINENEMVVTHYETAPASRAASLWRDQYTLIRKGYQRP</sequence>
<dbReference type="EMBL" id="CP002545">
    <property type="protein sequence ID" value="ADY53177.1"/>
    <property type="molecule type" value="Genomic_DNA"/>
</dbReference>
<protein>
    <recommendedName>
        <fullName evidence="3">PKD domain-containing protein</fullName>
    </recommendedName>
</protein>